<organism evidence="1 2">
    <name type="scientific">Paenibacillus odorifer</name>
    <dbReference type="NCBI Taxonomy" id="189426"/>
    <lineage>
        <taxon>Bacteria</taxon>
        <taxon>Bacillati</taxon>
        <taxon>Bacillota</taxon>
        <taxon>Bacilli</taxon>
        <taxon>Bacillales</taxon>
        <taxon>Paenibacillaceae</taxon>
        <taxon>Paenibacillus</taxon>
    </lineage>
</organism>
<gene>
    <name evidence="1" type="ORF">BJP51_26005</name>
</gene>
<dbReference type="AlphaFoldDB" id="A0A1R0X2A5"/>
<evidence type="ECO:0000313" key="2">
    <source>
        <dbReference type="Proteomes" id="UP000187465"/>
    </source>
</evidence>
<protein>
    <submittedName>
        <fullName evidence="1">Uncharacterized protein</fullName>
    </submittedName>
</protein>
<accession>A0A1R0X2A5</accession>
<dbReference type="Proteomes" id="UP000187465">
    <property type="component" value="Unassembled WGS sequence"/>
</dbReference>
<sequence>MKIFSLLLVALSSIGVVATFGFSTFSLITGIIGGLIAAFAISGYLQSVRRDYPNESYENKQVKYQSNYNTW</sequence>
<comment type="caution">
    <text evidence="1">The sequence shown here is derived from an EMBL/GenBank/DDBJ whole genome shotgun (WGS) entry which is preliminary data.</text>
</comment>
<dbReference type="EMBL" id="MKQP01000039">
    <property type="protein sequence ID" value="OMD26890.1"/>
    <property type="molecule type" value="Genomic_DNA"/>
</dbReference>
<dbReference type="RefSeq" id="WP_036682571.1">
    <property type="nucleotide sequence ID" value="NZ_DALZAY010000054.1"/>
</dbReference>
<proteinExistence type="predicted"/>
<name>A0A1R0X2A5_9BACL</name>
<reference evidence="1 2" key="1">
    <citation type="submission" date="2016-10" db="EMBL/GenBank/DDBJ databases">
        <title>Paenibacillus species isolates.</title>
        <authorList>
            <person name="Beno S.M."/>
        </authorList>
    </citation>
    <scope>NUCLEOTIDE SEQUENCE [LARGE SCALE GENOMIC DNA]</scope>
    <source>
        <strain evidence="1 2">FSL H7-0604</strain>
    </source>
</reference>
<evidence type="ECO:0000313" key="1">
    <source>
        <dbReference type="EMBL" id="OMD26890.1"/>
    </source>
</evidence>